<evidence type="ECO:0000313" key="2">
    <source>
        <dbReference type="Proteomes" id="UP000288395"/>
    </source>
</evidence>
<dbReference type="RefSeq" id="WP_126767738.1">
    <property type="nucleotide sequence ID" value="NZ_PIPJ01000007.1"/>
</dbReference>
<proteinExistence type="predicted"/>
<dbReference type="Proteomes" id="UP000288395">
    <property type="component" value="Unassembled WGS sequence"/>
</dbReference>
<gene>
    <name evidence="1" type="ORF">CWE08_09365</name>
</gene>
<sequence>MLVGTPPILAETDPAIVSLYAGTNSIVAHFMKNQIKKVEYTIKRFEKVGIEVKGVILKGIERTARSSYGYGGYGYYSYAYGSEK</sequence>
<dbReference type="AlphaFoldDB" id="A0A432VTC4"/>
<dbReference type="Gene3D" id="3.40.50.300">
    <property type="entry name" value="P-loop containing nucleotide triphosphate hydrolases"/>
    <property type="match status" value="1"/>
</dbReference>
<protein>
    <submittedName>
        <fullName evidence="1">Uncharacterized protein</fullName>
    </submittedName>
</protein>
<keyword evidence="2" id="KW-1185">Reference proteome</keyword>
<name>A0A432VTC4_9GAMM</name>
<evidence type="ECO:0000313" key="1">
    <source>
        <dbReference type="EMBL" id="RUO19630.1"/>
    </source>
</evidence>
<comment type="caution">
    <text evidence="1">The sequence shown here is derived from an EMBL/GenBank/DDBJ whole genome shotgun (WGS) entry which is preliminary data.</text>
</comment>
<dbReference type="EMBL" id="PIPJ01000007">
    <property type="protein sequence ID" value="RUO19630.1"/>
    <property type="molecule type" value="Genomic_DNA"/>
</dbReference>
<organism evidence="1 2">
    <name type="scientific">Aliidiomarina iranensis</name>
    <dbReference type="NCBI Taxonomy" id="1434071"/>
    <lineage>
        <taxon>Bacteria</taxon>
        <taxon>Pseudomonadati</taxon>
        <taxon>Pseudomonadota</taxon>
        <taxon>Gammaproteobacteria</taxon>
        <taxon>Alteromonadales</taxon>
        <taxon>Idiomarinaceae</taxon>
        <taxon>Aliidiomarina</taxon>
    </lineage>
</organism>
<dbReference type="InterPro" id="IPR027417">
    <property type="entry name" value="P-loop_NTPase"/>
</dbReference>
<accession>A0A432VTC4</accession>
<reference evidence="2" key="1">
    <citation type="journal article" date="2018" name="Front. Microbiol.">
        <title>Genome-Based Analysis Reveals the Taxonomy and Diversity of the Family Idiomarinaceae.</title>
        <authorList>
            <person name="Liu Y."/>
            <person name="Lai Q."/>
            <person name="Shao Z."/>
        </authorList>
    </citation>
    <scope>NUCLEOTIDE SEQUENCE [LARGE SCALE GENOMIC DNA]</scope>
    <source>
        <strain evidence="2">GBPy7</strain>
    </source>
</reference>